<proteinExistence type="predicted"/>
<dbReference type="InterPro" id="IPR001841">
    <property type="entry name" value="Znf_RING"/>
</dbReference>
<dbReference type="EMBL" id="CAXAMN010002903">
    <property type="protein sequence ID" value="CAK9001984.1"/>
    <property type="molecule type" value="Genomic_DNA"/>
</dbReference>
<dbReference type="SUPFAM" id="SSF57850">
    <property type="entry name" value="RING/U-box"/>
    <property type="match status" value="1"/>
</dbReference>
<dbReference type="InterPro" id="IPR013083">
    <property type="entry name" value="Znf_RING/FYVE/PHD"/>
</dbReference>
<protein>
    <recommendedName>
        <fullName evidence="1">RING-type domain-containing protein</fullName>
    </recommendedName>
</protein>
<accession>A0ABP0IHB3</accession>
<sequence>MPKAKLKRPSKAKRKAKCKPEATNTVASTCEVERMRKVKEPFLDMFVSALTKGDPDPSEMAWHLTWRCIDAWRSDAPAACSLMLFSEALPGHVNLCDVLEAIDYHHYVRGEIGSDRWEERRVNAHELLEKLKNVEVSPRSFSVLHRAVSVACAWKDGPSEELKALSLATAKAVCQRDPEGACPICLLGWQPEDSVLVLSCNHVLHVDCFWKMITAAGSDALRGAVLWFSQKRTEFLDADRMLQSLSHASLLGPCCAQQPSLHACQCTGSSTGQATTCWRWADSSRCHRVLLTCESGNRGHL</sequence>
<dbReference type="Pfam" id="PF13639">
    <property type="entry name" value="zf-RING_2"/>
    <property type="match status" value="1"/>
</dbReference>
<evidence type="ECO:0000313" key="3">
    <source>
        <dbReference type="Proteomes" id="UP001642484"/>
    </source>
</evidence>
<dbReference type="Proteomes" id="UP001642484">
    <property type="component" value="Unassembled WGS sequence"/>
</dbReference>
<gene>
    <name evidence="2" type="ORF">CCMP2556_LOCUS6684</name>
</gene>
<keyword evidence="3" id="KW-1185">Reference proteome</keyword>
<dbReference type="Gene3D" id="3.30.40.10">
    <property type="entry name" value="Zinc/RING finger domain, C3HC4 (zinc finger)"/>
    <property type="match status" value="1"/>
</dbReference>
<evidence type="ECO:0000313" key="2">
    <source>
        <dbReference type="EMBL" id="CAK9001984.1"/>
    </source>
</evidence>
<comment type="caution">
    <text evidence="2">The sequence shown here is derived from an EMBL/GenBank/DDBJ whole genome shotgun (WGS) entry which is preliminary data.</text>
</comment>
<evidence type="ECO:0000259" key="1">
    <source>
        <dbReference type="Pfam" id="PF13639"/>
    </source>
</evidence>
<organism evidence="2 3">
    <name type="scientific">Durusdinium trenchii</name>
    <dbReference type="NCBI Taxonomy" id="1381693"/>
    <lineage>
        <taxon>Eukaryota</taxon>
        <taxon>Sar</taxon>
        <taxon>Alveolata</taxon>
        <taxon>Dinophyceae</taxon>
        <taxon>Suessiales</taxon>
        <taxon>Symbiodiniaceae</taxon>
        <taxon>Durusdinium</taxon>
    </lineage>
</organism>
<name>A0ABP0IHB3_9DINO</name>
<feature type="domain" description="RING-type" evidence="1">
    <location>
        <begin position="181"/>
        <end position="214"/>
    </location>
</feature>
<reference evidence="2 3" key="1">
    <citation type="submission" date="2024-02" db="EMBL/GenBank/DDBJ databases">
        <authorList>
            <person name="Chen Y."/>
            <person name="Shah S."/>
            <person name="Dougan E. K."/>
            <person name="Thang M."/>
            <person name="Chan C."/>
        </authorList>
    </citation>
    <scope>NUCLEOTIDE SEQUENCE [LARGE SCALE GENOMIC DNA]</scope>
</reference>